<keyword evidence="3" id="KW-1185">Reference proteome</keyword>
<organism evidence="1">
    <name type="scientific">Physcomitrium patens</name>
    <name type="common">Spreading-leaved earth moss</name>
    <name type="synonym">Physcomitrella patens</name>
    <dbReference type="NCBI Taxonomy" id="3218"/>
    <lineage>
        <taxon>Eukaryota</taxon>
        <taxon>Viridiplantae</taxon>
        <taxon>Streptophyta</taxon>
        <taxon>Embryophyta</taxon>
        <taxon>Bryophyta</taxon>
        <taxon>Bryophytina</taxon>
        <taxon>Bryopsida</taxon>
        <taxon>Funariidae</taxon>
        <taxon>Funariales</taxon>
        <taxon>Funariaceae</taxon>
        <taxon>Physcomitrium</taxon>
    </lineage>
</organism>
<evidence type="ECO:0000313" key="2">
    <source>
        <dbReference type="EnsemblPlants" id="PAC:32902446.CDS.1"/>
    </source>
</evidence>
<dbReference type="Proteomes" id="UP000006727">
    <property type="component" value="Chromosome 10"/>
</dbReference>
<protein>
    <submittedName>
        <fullName evidence="1 2">Uncharacterized protein</fullName>
    </submittedName>
</protein>
<dbReference type="InParanoid" id="A0A2K1K063"/>
<reference evidence="2" key="3">
    <citation type="submission" date="2020-12" db="UniProtKB">
        <authorList>
            <consortium name="EnsemblPlants"/>
        </authorList>
    </citation>
    <scope>IDENTIFICATION</scope>
</reference>
<reference evidence="1 3" key="2">
    <citation type="journal article" date="2018" name="Plant J.">
        <title>The Physcomitrella patens chromosome-scale assembly reveals moss genome structure and evolution.</title>
        <authorList>
            <person name="Lang D."/>
            <person name="Ullrich K.K."/>
            <person name="Murat F."/>
            <person name="Fuchs J."/>
            <person name="Jenkins J."/>
            <person name="Haas F.B."/>
            <person name="Piednoel M."/>
            <person name="Gundlach H."/>
            <person name="Van Bel M."/>
            <person name="Meyberg R."/>
            <person name="Vives C."/>
            <person name="Morata J."/>
            <person name="Symeonidi A."/>
            <person name="Hiss M."/>
            <person name="Muchero W."/>
            <person name="Kamisugi Y."/>
            <person name="Saleh O."/>
            <person name="Blanc G."/>
            <person name="Decker E.L."/>
            <person name="van Gessel N."/>
            <person name="Grimwood J."/>
            <person name="Hayes R.D."/>
            <person name="Graham S.W."/>
            <person name="Gunter L.E."/>
            <person name="McDaniel S.F."/>
            <person name="Hoernstein S.N.W."/>
            <person name="Larsson A."/>
            <person name="Li F.W."/>
            <person name="Perroud P.F."/>
            <person name="Phillips J."/>
            <person name="Ranjan P."/>
            <person name="Rokshar D.S."/>
            <person name="Rothfels C.J."/>
            <person name="Schneider L."/>
            <person name="Shu S."/>
            <person name="Stevenson D.W."/>
            <person name="Thummler F."/>
            <person name="Tillich M."/>
            <person name="Villarreal Aguilar J.C."/>
            <person name="Widiez T."/>
            <person name="Wong G.K."/>
            <person name="Wymore A."/>
            <person name="Zhang Y."/>
            <person name="Zimmer A.D."/>
            <person name="Quatrano R.S."/>
            <person name="Mayer K.F.X."/>
            <person name="Goodstein D."/>
            <person name="Casacuberta J.M."/>
            <person name="Vandepoele K."/>
            <person name="Reski R."/>
            <person name="Cuming A.C."/>
            <person name="Tuskan G.A."/>
            <person name="Maumus F."/>
            <person name="Salse J."/>
            <person name="Schmutz J."/>
            <person name="Rensing S.A."/>
        </authorList>
    </citation>
    <scope>NUCLEOTIDE SEQUENCE [LARGE SCALE GENOMIC DNA]</scope>
    <source>
        <strain evidence="2 3">cv. Gransden 2004</strain>
    </source>
</reference>
<accession>A0A2K1K063</accession>
<reference evidence="1 3" key="1">
    <citation type="journal article" date="2008" name="Science">
        <title>The Physcomitrella genome reveals evolutionary insights into the conquest of land by plants.</title>
        <authorList>
            <person name="Rensing S."/>
            <person name="Lang D."/>
            <person name="Zimmer A."/>
            <person name="Terry A."/>
            <person name="Salamov A."/>
            <person name="Shapiro H."/>
            <person name="Nishiyama T."/>
            <person name="Perroud P.-F."/>
            <person name="Lindquist E."/>
            <person name="Kamisugi Y."/>
            <person name="Tanahashi T."/>
            <person name="Sakakibara K."/>
            <person name="Fujita T."/>
            <person name="Oishi K."/>
            <person name="Shin-I T."/>
            <person name="Kuroki Y."/>
            <person name="Toyoda A."/>
            <person name="Suzuki Y."/>
            <person name="Hashimoto A."/>
            <person name="Yamaguchi K."/>
            <person name="Sugano A."/>
            <person name="Kohara Y."/>
            <person name="Fujiyama A."/>
            <person name="Anterola A."/>
            <person name="Aoki S."/>
            <person name="Ashton N."/>
            <person name="Barbazuk W.B."/>
            <person name="Barker E."/>
            <person name="Bennetzen J."/>
            <person name="Bezanilla M."/>
            <person name="Blankenship R."/>
            <person name="Cho S.H."/>
            <person name="Dutcher S."/>
            <person name="Estelle M."/>
            <person name="Fawcett J.A."/>
            <person name="Gundlach H."/>
            <person name="Hanada K."/>
            <person name="Heyl A."/>
            <person name="Hicks K.A."/>
            <person name="Hugh J."/>
            <person name="Lohr M."/>
            <person name="Mayer K."/>
            <person name="Melkozernov A."/>
            <person name="Murata T."/>
            <person name="Nelson D."/>
            <person name="Pils B."/>
            <person name="Prigge M."/>
            <person name="Reiss B."/>
            <person name="Renner T."/>
            <person name="Rombauts S."/>
            <person name="Rushton P."/>
            <person name="Sanderfoot A."/>
            <person name="Schween G."/>
            <person name="Shiu S.-H."/>
            <person name="Stueber K."/>
            <person name="Theodoulou F.L."/>
            <person name="Tu H."/>
            <person name="Van de Peer Y."/>
            <person name="Verrier P.J."/>
            <person name="Waters E."/>
            <person name="Wood A."/>
            <person name="Yang L."/>
            <person name="Cove D."/>
            <person name="Cuming A."/>
            <person name="Hasebe M."/>
            <person name="Lucas S."/>
            <person name="Mishler D.B."/>
            <person name="Reski R."/>
            <person name="Grigoriev I."/>
            <person name="Quatrano R.S."/>
            <person name="Boore J.L."/>
        </authorList>
    </citation>
    <scope>NUCLEOTIDE SEQUENCE [LARGE SCALE GENOMIC DNA]</scope>
    <source>
        <strain evidence="2 3">cv. Gransden 2004</strain>
    </source>
</reference>
<evidence type="ECO:0000313" key="1">
    <source>
        <dbReference type="EMBL" id="PNR47165.1"/>
    </source>
</evidence>
<dbReference type="EMBL" id="ABEU02000010">
    <property type="protein sequence ID" value="PNR47165.1"/>
    <property type="molecule type" value="Genomic_DNA"/>
</dbReference>
<dbReference type="EnsemblPlants" id="Pp3c10_23190V3.1">
    <property type="protein sequence ID" value="PAC:32902446.CDS.1"/>
    <property type="gene ID" value="Pp3c10_23190"/>
</dbReference>
<name>A0A2K1K063_PHYPA</name>
<proteinExistence type="predicted"/>
<evidence type="ECO:0000313" key="3">
    <source>
        <dbReference type="Proteomes" id="UP000006727"/>
    </source>
</evidence>
<sequence>MHTRKLHKWNPTNSECVSVCAVARAETMVVICKSLWHKQQHPVLDKLPLLSTISNTNSCPRWDLIPKEFCTEWESLGTTSFNVWPESEVEGGISWGIFRLASSGFSPL</sequence>
<dbReference type="AlphaFoldDB" id="A0A2K1K063"/>
<dbReference type="Gramene" id="Pp3c10_23190V3.1">
    <property type="protein sequence ID" value="PAC:32902446.CDS.1"/>
    <property type="gene ID" value="Pp3c10_23190"/>
</dbReference>
<gene>
    <name evidence="1" type="ORF">PHYPA_014285</name>
</gene>